<dbReference type="Gene3D" id="3.80.10.10">
    <property type="entry name" value="Ribonuclease Inhibitor"/>
    <property type="match status" value="1"/>
</dbReference>
<comment type="caution">
    <text evidence="1">The sequence shown here is derived from an EMBL/GenBank/DDBJ whole genome shotgun (WGS) entry which is preliminary data.</text>
</comment>
<accession>A0A8H5FHS6</accession>
<dbReference type="OrthoDB" id="3543113at2759"/>
<evidence type="ECO:0000313" key="2">
    <source>
        <dbReference type="Proteomes" id="UP000541558"/>
    </source>
</evidence>
<proteinExistence type="predicted"/>
<name>A0A8H5FHS6_9AGAR</name>
<dbReference type="Proteomes" id="UP000541558">
    <property type="component" value="Unassembled WGS sequence"/>
</dbReference>
<dbReference type="InterPro" id="IPR032675">
    <property type="entry name" value="LRR_dom_sf"/>
</dbReference>
<protein>
    <recommendedName>
        <fullName evidence="3">F-box domain-containing protein</fullName>
    </recommendedName>
</protein>
<reference evidence="1 2" key="1">
    <citation type="journal article" date="2020" name="ISME J.">
        <title>Uncovering the hidden diversity of litter-decomposition mechanisms in mushroom-forming fungi.</title>
        <authorList>
            <person name="Floudas D."/>
            <person name="Bentzer J."/>
            <person name="Ahren D."/>
            <person name="Johansson T."/>
            <person name="Persson P."/>
            <person name="Tunlid A."/>
        </authorList>
    </citation>
    <scope>NUCLEOTIDE SEQUENCE [LARGE SCALE GENOMIC DNA]</scope>
    <source>
        <strain evidence="1 2">CBS 175.51</strain>
    </source>
</reference>
<sequence length="524" mass="59204">MHQCLRIPEVVRNICDCLAQSHLLSVALTSLTLLEPALDSIWESIDTFDPIIACLPADLWRKDEVEGPSGDSYTSLFLRRPIEEKDLTRYLTRYAGRIRDIDFNFQPGDRILALEGFQGLQLVTRYRPGALSPNLKSFEWLSPTPLQELVGVDFSRQLSPYMSLFIGESVVSLSSADQADNPLHIAAIRSTIERLPRLKSLNVADHTEEPLRDYYLEQYTYMAHLQYLTMNSLSPEAVSRIALLPSLRNLTVWDDRSNELHSAVLETLARGPRITDGFRSLRAIAVTSDRPTSIMTLLPSLPHTNMVKRITCNMDTATSPEEWQEVVDAVGTYGNPDTLDDLYLDSSVMCPVEREVLDMKFRPEVKITALTKFRKLAKLMLRFEGGVQVRAEDIPAIRDAWPKMCSLNLLPTQACHSRIPAINHTHVLEILKGCPNLDILALRFDTTQLTDEEAEADCKFDLGILCVGASPIWSPSIVAKFIRSYFPDLRRLGVYYPGRLGDTATKGRPMRDKRWSAVLKELEL</sequence>
<gene>
    <name evidence="1" type="ORF">D9611_002913</name>
</gene>
<dbReference type="EMBL" id="JAACJK010000057">
    <property type="protein sequence ID" value="KAF5337256.1"/>
    <property type="molecule type" value="Genomic_DNA"/>
</dbReference>
<evidence type="ECO:0000313" key="1">
    <source>
        <dbReference type="EMBL" id="KAF5337256.1"/>
    </source>
</evidence>
<dbReference type="AlphaFoldDB" id="A0A8H5FHS6"/>
<keyword evidence="2" id="KW-1185">Reference proteome</keyword>
<evidence type="ECO:0008006" key="3">
    <source>
        <dbReference type="Google" id="ProtNLM"/>
    </source>
</evidence>
<organism evidence="1 2">
    <name type="scientific">Ephemerocybe angulata</name>
    <dbReference type="NCBI Taxonomy" id="980116"/>
    <lineage>
        <taxon>Eukaryota</taxon>
        <taxon>Fungi</taxon>
        <taxon>Dikarya</taxon>
        <taxon>Basidiomycota</taxon>
        <taxon>Agaricomycotina</taxon>
        <taxon>Agaricomycetes</taxon>
        <taxon>Agaricomycetidae</taxon>
        <taxon>Agaricales</taxon>
        <taxon>Agaricineae</taxon>
        <taxon>Psathyrellaceae</taxon>
        <taxon>Ephemerocybe</taxon>
    </lineage>
</organism>
<dbReference type="SUPFAM" id="SSF52047">
    <property type="entry name" value="RNI-like"/>
    <property type="match status" value="1"/>
</dbReference>